<keyword evidence="8" id="KW-1185">Reference proteome</keyword>
<dbReference type="OrthoDB" id="9801841at2"/>
<evidence type="ECO:0000256" key="2">
    <source>
        <dbReference type="ARBA" id="ARBA00022741"/>
    </source>
</evidence>
<dbReference type="InterPro" id="IPR000719">
    <property type="entry name" value="Prot_kinase_dom"/>
</dbReference>
<dbReference type="Pfam" id="PF00069">
    <property type="entry name" value="Pkinase"/>
    <property type="match status" value="1"/>
</dbReference>
<feature type="domain" description="Protein kinase" evidence="6">
    <location>
        <begin position="64"/>
        <end position="331"/>
    </location>
</feature>
<evidence type="ECO:0000313" key="8">
    <source>
        <dbReference type="Proteomes" id="UP000315439"/>
    </source>
</evidence>
<keyword evidence="2" id="KW-0547">Nucleotide-binding</keyword>
<dbReference type="Proteomes" id="UP000315439">
    <property type="component" value="Unassembled WGS sequence"/>
</dbReference>
<dbReference type="PANTHER" id="PTHR24348">
    <property type="entry name" value="SERINE/THREONINE-PROTEIN KINASE UNC-51-RELATED"/>
    <property type="match status" value="1"/>
</dbReference>
<keyword evidence="5" id="KW-0812">Transmembrane</keyword>
<gene>
    <name evidence="7" type="ORF">FLL46_08000</name>
</gene>
<dbReference type="EMBL" id="VIKS01000004">
    <property type="protein sequence ID" value="TQV88457.1"/>
    <property type="molecule type" value="Genomic_DNA"/>
</dbReference>
<comment type="caution">
    <text evidence="7">The sequence shown here is derived from an EMBL/GenBank/DDBJ whole genome shotgun (WGS) entry which is preliminary data.</text>
</comment>
<sequence length="587" mass="64870">MSMTSTQDEDNLAEPADQTAVTGAALTKIGKVFQSQDTKQGFIDARNDANQALAENKIILKNRFVLESVIGAGGMGTVYKAQDLRKVEARDTNPYVATKVLNNDFKDHPDAFISLQREASRSHLLSHPNIVTVHDFDRDGDVIFMTMELLKGEGLDTLLSCYRKSGLPKNEALQIIRDYCQAVTFAHQKGIIHCDLKPANIFVTDDGAKVLDFGIARLARESQYKDHFDAGSLDALTPTYASLEMIRKEPPDERDDVFAAAVIAYELFTGKHPYQGKTAATALAMGIKPERIPELSKHQSRALSSALKLKKEERTATVQEFMEAMTVTPKFPIFRTASIVLLVVLSGFLYSAFFRPDELKVLVDETLNTAENCYQQRDFDCAISSANAVLKMAPDNIEANALLQKAKADYAEQQMQLAIQKSLTTANQCLTQSDYICVKENTNKVLQLDPDHKVARTLAIQAQAALDAEELSFASYLEKAEGCFQQQNYPCAIENAEEALKIKSEHSGATAIIQNATYAQGQQQQNLDKANNILKDGRRCFSKYDYSCAIAKSESALEFVPGHRAALKLKADAERAIKNAKGAIKIE</sequence>
<keyword evidence="4" id="KW-0067">ATP-binding</keyword>
<dbReference type="GO" id="GO:0005776">
    <property type="term" value="C:autophagosome"/>
    <property type="evidence" value="ECO:0007669"/>
    <property type="project" value="TreeGrafter"/>
</dbReference>
<reference evidence="7 8" key="1">
    <citation type="submission" date="2019-07" db="EMBL/GenBank/DDBJ databases">
        <title>Draft genome for Aliikangiella sp. M105.</title>
        <authorList>
            <person name="Wang G."/>
        </authorList>
    </citation>
    <scope>NUCLEOTIDE SEQUENCE [LARGE SCALE GENOMIC DNA]</scope>
    <source>
        <strain evidence="7 8">M105</strain>
    </source>
</reference>
<dbReference type="GO" id="GO:0005829">
    <property type="term" value="C:cytosol"/>
    <property type="evidence" value="ECO:0007669"/>
    <property type="project" value="TreeGrafter"/>
</dbReference>
<protein>
    <submittedName>
        <fullName evidence="7">Protein kinase</fullName>
    </submittedName>
</protein>
<evidence type="ECO:0000259" key="6">
    <source>
        <dbReference type="PROSITE" id="PS50011"/>
    </source>
</evidence>
<dbReference type="CDD" id="cd14014">
    <property type="entry name" value="STKc_PknB_like"/>
    <property type="match status" value="1"/>
</dbReference>
<dbReference type="SMART" id="SM00220">
    <property type="entry name" value="S_TKc"/>
    <property type="match status" value="1"/>
</dbReference>
<accession>A0A545UG67</accession>
<name>A0A545UG67_9GAMM</name>
<dbReference type="GO" id="GO:0004674">
    <property type="term" value="F:protein serine/threonine kinase activity"/>
    <property type="evidence" value="ECO:0007669"/>
    <property type="project" value="InterPro"/>
</dbReference>
<evidence type="ECO:0000256" key="5">
    <source>
        <dbReference type="SAM" id="Phobius"/>
    </source>
</evidence>
<dbReference type="GO" id="GO:0005524">
    <property type="term" value="F:ATP binding"/>
    <property type="evidence" value="ECO:0007669"/>
    <property type="project" value="UniProtKB-KW"/>
</dbReference>
<dbReference type="PANTHER" id="PTHR24348:SF22">
    <property type="entry name" value="NON-SPECIFIC SERINE_THREONINE PROTEIN KINASE"/>
    <property type="match status" value="1"/>
</dbReference>
<dbReference type="SUPFAM" id="SSF56112">
    <property type="entry name" value="Protein kinase-like (PK-like)"/>
    <property type="match status" value="1"/>
</dbReference>
<dbReference type="Gene3D" id="1.25.40.10">
    <property type="entry name" value="Tetratricopeptide repeat domain"/>
    <property type="match status" value="1"/>
</dbReference>
<keyword evidence="5" id="KW-0472">Membrane</keyword>
<keyword evidence="3 7" id="KW-0418">Kinase</keyword>
<keyword evidence="5" id="KW-1133">Transmembrane helix</keyword>
<dbReference type="InterPro" id="IPR045269">
    <property type="entry name" value="Atg1-like"/>
</dbReference>
<evidence type="ECO:0000256" key="4">
    <source>
        <dbReference type="ARBA" id="ARBA00022840"/>
    </source>
</evidence>
<keyword evidence="1" id="KW-0808">Transferase</keyword>
<dbReference type="PROSITE" id="PS50011">
    <property type="entry name" value="PROTEIN_KINASE_DOM"/>
    <property type="match status" value="1"/>
</dbReference>
<feature type="transmembrane region" description="Helical" evidence="5">
    <location>
        <begin position="333"/>
        <end position="353"/>
    </location>
</feature>
<organism evidence="7 8">
    <name type="scientific">Aliikangiella coralliicola</name>
    <dbReference type="NCBI Taxonomy" id="2592383"/>
    <lineage>
        <taxon>Bacteria</taxon>
        <taxon>Pseudomonadati</taxon>
        <taxon>Pseudomonadota</taxon>
        <taxon>Gammaproteobacteria</taxon>
        <taxon>Oceanospirillales</taxon>
        <taxon>Pleioneaceae</taxon>
        <taxon>Aliikangiella</taxon>
    </lineage>
</organism>
<dbReference type="InterPro" id="IPR008271">
    <property type="entry name" value="Ser/Thr_kinase_AS"/>
</dbReference>
<dbReference type="PROSITE" id="PS00108">
    <property type="entry name" value="PROTEIN_KINASE_ST"/>
    <property type="match status" value="1"/>
</dbReference>
<dbReference type="Gene3D" id="3.30.200.20">
    <property type="entry name" value="Phosphorylase Kinase, domain 1"/>
    <property type="match status" value="1"/>
</dbReference>
<dbReference type="SUPFAM" id="SSF48452">
    <property type="entry name" value="TPR-like"/>
    <property type="match status" value="1"/>
</dbReference>
<dbReference type="GO" id="GO:0000407">
    <property type="term" value="C:phagophore assembly site"/>
    <property type="evidence" value="ECO:0007669"/>
    <property type="project" value="TreeGrafter"/>
</dbReference>
<proteinExistence type="predicted"/>
<dbReference type="InterPro" id="IPR011990">
    <property type="entry name" value="TPR-like_helical_dom_sf"/>
</dbReference>
<dbReference type="Gene3D" id="1.10.510.10">
    <property type="entry name" value="Transferase(Phosphotransferase) domain 1"/>
    <property type="match status" value="1"/>
</dbReference>
<evidence type="ECO:0000256" key="1">
    <source>
        <dbReference type="ARBA" id="ARBA00022679"/>
    </source>
</evidence>
<dbReference type="InterPro" id="IPR011009">
    <property type="entry name" value="Kinase-like_dom_sf"/>
</dbReference>
<dbReference type="GO" id="GO:0016020">
    <property type="term" value="C:membrane"/>
    <property type="evidence" value="ECO:0007669"/>
    <property type="project" value="TreeGrafter"/>
</dbReference>
<dbReference type="AlphaFoldDB" id="A0A545UG67"/>
<evidence type="ECO:0000256" key="3">
    <source>
        <dbReference type="ARBA" id="ARBA00022777"/>
    </source>
</evidence>
<evidence type="ECO:0000313" key="7">
    <source>
        <dbReference type="EMBL" id="TQV88457.1"/>
    </source>
</evidence>